<protein>
    <submittedName>
        <fullName evidence="11">Peptidase M15</fullName>
    </submittedName>
</protein>
<keyword evidence="12" id="KW-1185">Reference proteome</keyword>
<dbReference type="EMBL" id="JTHP01000054">
    <property type="protein sequence ID" value="KJD43582.1"/>
    <property type="molecule type" value="Genomic_DNA"/>
</dbReference>
<feature type="binding site" evidence="7">
    <location>
        <position position="247"/>
    </location>
    <ligand>
        <name>substrate</name>
    </ligand>
</feature>
<keyword evidence="9" id="KW-0472">Membrane</keyword>
<evidence type="ECO:0000256" key="8">
    <source>
        <dbReference type="RuleBase" id="RU004016"/>
    </source>
</evidence>
<dbReference type="GO" id="GO:0009002">
    <property type="term" value="F:serine-type D-Ala-D-Ala carboxypeptidase activity"/>
    <property type="evidence" value="ECO:0007669"/>
    <property type="project" value="InterPro"/>
</dbReference>
<keyword evidence="9" id="KW-0812">Transmembrane</keyword>
<evidence type="ECO:0000259" key="10">
    <source>
        <dbReference type="Pfam" id="PF00768"/>
    </source>
</evidence>
<keyword evidence="4" id="KW-0133">Cell shape</keyword>
<evidence type="ECO:0000256" key="5">
    <source>
        <dbReference type="ARBA" id="ARBA00022984"/>
    </source>
</evidence>
<reference evidence="11 12" key="1">
    <citation type="submission" date="2014-11" db="EMBL/GenBank/DDBJ databases">
        <title>Draft Genome Sequences of Paenibacillus polymyxa NRRL B-30509 and Paenibacillus terrae NRRL B-30644, Strains from a Poultry Environment that Produce Tridecaptin A and Paenicidins.</title>
        <authorList>
            <person name="van Belkum M.J."/>
            <person name="Lohans C.T."/>
            <person name="Vederas J.C."/>
        </authorList>
    </citation>
    <scope>NUCLEOTIDE SEQUENCE [LARGE SCALE GENOMIC DNA]</scope>
    <source>
        <strain evidence="11 12">NRRL B-30644</strain>
    </source>
</reference>
<dbReference type="Proteomes" id="UP000032534">
    <property type="component" value="Unassembled WGS sequence"/>
</dbReference>
<dbReference type="PATRIC" id="fig|159743.3.peg.4892"/>
<dbReference type="Gene3D" id="3.40.710.10">
    <property type="entry name" value="DD-peptidase/beta-lactamase superfamily"/>
    <property type="match status" value="1"/>
</dbReference>
<evidence type="ECO:0000256" key="2">
    <source>
        <dbReference type="ARBA" id="ARBA00022729"/>
    </source>
</evidence>
<evidence type="ECO:0000256" key="3">
    <source>
        <dbReference type="ARBA" id="ARBA00022801"/>
    </source>
</evidence>
<proteinExistence type="inferred from homology"/>
<comment type="caution">
    <text evidence="11">The sequence shown here is derived from an EMBL/GenBank/DDBJ whole genome shotgun (WGS) entry which is preliminary data.</text>
</comment>
<dbReference type="PANTHER" id="PTHR21581">
    <property type="entry name" value="D-ALANYL-D-ALANINE CARBOXYPEPTIDASE"/>
    <property type="match status" value="1"/>
</dbReference>
<evidence type="ECO:0000256" key="9">
    <source>
        <dbReference type="SAM" id="Phobius"/>
    </source>
</evidence>
<feature type="transmembrane region" description="Helical" evidence="9">
    <location>
        <begin position="6"/>
        <end position="24"/>
    </location>
</feature>
<dbReference type="PRINTS" id="PR00725">
    <property type="entry name" value="DADACBPTASE1"/>
</dbReference>
<keyword evidence="3" id="KW-0378">Hydrolase</keyword>
<name>A0A0D7X0P8_9BACL</name>
<dbReference type="OrthoDB" id="9791132at2"/>
<dbReference type="GO" id="GO:0008360">
    <property type="term" value="P:regulation of cell shape"/>
    <property type="evidence" value="ECO:0007669"/>
    <property type="project" value="UniProtKB-KW"/>
</dbReference>
<keyword evidence="2" id="KW-0732">Signal</keyword>
<dbReference type="GO" id="GO:0071555">
    <property type="term" value="P:cell wall organization"/>
    <property type="evidence" value="ECO:0007669"/>
    <property type="project" value="UniProtKB-KW"/>
</dbReference>
<accession>A0A0D7X0P8</accession>
<feature type="domain" description="Peptidase S11 D-alanyl-D-alanine carboxypeptidase A N-terminal" evidence="10">
    <location>
        <begin position="31"/>
        <end position="277"/>
    </location>
</feature>
<keyword evidence="6" id="KW-0961">Cell wall biogenesis/degradation</keyword>
<dbReference type="InterPro" id="IPR018044">
    <property type="entry name" value="Peptidase_S11"/>
</dbReference>
<dbReference type="RefSeq" id="WP_044648133.1">
    <property type="nucleotide sequence ID" value="NZ_JTHP01000054.1"/>
</dbReference>
<keyword evidence="9" id="KW-1133">Transmembrane helix</keyword>
<comment type="similarity">
    <text evidence="1 8">Belongs to the peptidase S11 family.</text>
</comment>
<dbReference type="SUPFAM" id="SSF56601">
    <property type="entry name" value="beta-lactamase/transpeptidase-like"/>
    <property type="match status" value="1"/>
</dbReference>
<dbReference type="MEROPS" id="S11.001"/>
<evidence type="ECO:0000256" key="1">
    <source>
        <dbReference type="ARBA" id="ARBA00007164"/>
    </source>
</evidence>
<gene>
    <name evidence="11" type="ORF">QD47_21995</name>
</gene>
<organism evidence="11 12">
    <name type="scientific">Paenibacillus terrae</name>
    <dbReference type="NCBI Taxonomy" id="159743"/>
    <lineage>
        <taxon>Bacteria</taxon>
        <taxon>Bacillati</taxon>
        <taxon>Bacillota</taxon>
        <taxon>Bacilli</taxon>
        <taxon>Bacillales</taxon>
        <taxon>Paenibacillaceae</taxon>
        <taxon>Paenibacillus</taxon>
    </lineage>
</organism>
<keyword evidence="5" id="KW-0573">Peptidoglycan synthesis</keyword>
<dbReference type="Pfam" id="PF00768">
    <property type="entry name" value="Peptidase_S11"/>
    <property type="match status" value="1"/>
</dbReference>
<evidence type="ECO:0000313" key="12">
    <source>
        <dbReference type="Proteomes" id="UP000032534"/>
    </source>
</evidence>
<dbReference type="AlphaFoldDB" id="A0A0D7X0P8"/>
<dbReference type="InterPro" id="IPR012338">
    <property type="entry name" value="Beta-lactam/transpept-like"/>
</dbReference>
<evidence type="ECO:0000256" key="6">
    <source>
        <dbReference type="ARBA" id="ARBA00023316"/>
    </source>
</evidence>
<dbReference type="GO" id="GO:0006508">
    <property type="term" value="P:proteolysis"/>
    <property type="evidence" value="ECO:0007669"/>
    <property type="project" value="InterPro"/>
</dbReference>
<evidence type="ECO:0000256" key="4">
    <source>
        <dbReference type="ARBA" id="ARBA00022960"/>
    </source>
</evidence>
<dbReference type="GO" id="GO:0009252">
    <property type="term" value="P:peptidoglycan biosynthetic process"/>
    <property type="evidence" value="ECO:0007669"/>
    <property type="project" value="UniProtKB-KW"/>
</dbReference>
<dbReference type="PANTHER" id="PTHR21581:SF11">
    <property type="entry name" value="D-ALANYL-D-ALANINE CARBOXYPEPTIDASE DACA"/>
    <property type="match status" value="1"/>
</dbReference>
<evidence type="ECO:0000313" key="11">
    <source>
        <dbReference type="EMBL" id="KJD43582.1"/>
    </source>
</evidence>
<dbReference type="InterPro" id="IPR001967">
    <property type="entry name" value="Peptidase_S11_N"/>
</dbReference>
<evidence type="ECO:0000256" key="7">
    <source>
        <dbReference type="PIRSR" id="PIRSR618044-2"/>
    </source>
</evidence>
<sequence>MMKKYWLRWAIVVPVLIILIFITLGPRLLVGKPDVDAGAAVLMDMQTGELLMDVNGDTPMPSANMSKLMTELLVLEDIRAGRLGWNDEVKISRYASTVGGVNLSLRYGERLTVSELFQSMVVYSANDAAVALAERSAGSEPTFVKRMNDKAAKIGLTSYSRFSNASGAGQSELGPNHPENIRGETQMTASDTAKLASYLITSHPEILRTSSRTQMELKDKGIYISNTNWMLPSLAGPYSYAGTDGLKAGYTSDAGYCFTGTAEQHGRRLVAVVLGAPSKEERFEQTRKLFDYGFALSTSFPVRLQNLAKIGYRL</sequence>